<dbReference type="eggNOG" id="COG1595">
    <property type="taxonomic scope" value="Bacteria"/>
</dbReference>
<reference evidence="1 2" key="1">
    <citation type="journal article" date="2011" name="Stand. Genomic Sci.">
        <title>Non-contiguous finished genome sequence of Bacteroides coprosuis type strain (PC139).</title>
        <authorList>
            <person name="Land M."/>
            <person name="Held B."/>
            <person name="Gronow S."/>
            <person name="Abt B."/>
            <person name="Lucas S."/>
            <person name="Del Rio T.G."/>
            <person name="Nolan M."/>
            <person name="Tice H."/>
            <person name="Cheng J.F."/>
            <person name="Pitluck S."/>
            <person name="Liolios K."/>
            <person name="Pagani I."/>
            <person name="Ivanova N."/>
            <person name="Mavromatis K."/>
            <person name="Mikhailova N."/>
            <person name="Pati A."/>
            <person name="Tapia R."/>
            <person name="Han C."/>
            <person name="Goodwin L."/>
            <person name="Chen A."/>
            <person name="Palaniappan K."/>
            <person name="Hauser L."/>
            <person name="Brambilla E.M."/>
            <person name="Rohde M."/>
            <person name="Goker M."/>
            <person name="Detter J.C."/>
            <person name="Woyke T."/>
            <person name="Bristow J."/>
            <person name="Eisen J.A."/>
            <person name="Markowitz V."/>
            <person name="Hugenholtz P."/>
            <person name="Kyrpides N.C."/>
            <person name="Klenk H.P."/>
            <person name="Lapidus A."/>
        </authorList>
    </citation>
    <scope>NUCLEOTIDE SEQUENCE [LARGE SCALE GENOMIC DNA]</scope>
    <source>
        <strain evidence="1 2">DSM 18011</strain>
    </source>
</reference>
<sequence>MEIDIDNRVTPKYINELEECEVFVFGSNLPGLHVGGAANVAHNKWGAVWGQGVGLQGQTYAIPTMQGDIETVEPYVNDFIEFAKKHQELIFLVTPIGCGIAGFTPKEIAPLFREATSLDNVYLPRSFWDILN</sequence>
<accession>F3ZT42</accession>
<dbReference type="EMBL" id="CM001167">
    <property type="protein sequence ID" value="EGJ71004.1"/>
    <property type="molecule type" value="Genomic_DNA"/>
</dbReference>
<organism evidence="1 2">
    <name type="scientific">Bacteroides coprosuis DSM 18011</name>
    <dbReference type="NCBI Taxonomy" id="679937"/>
    <lineage>
        <taxon>Bacteria</taxon>
        <taxon>Pseudomonadati</taxon>
        <taxon>Bacteroidota</taxon>
        <taxon>Bacteroidia</taxon>
        <taxon>Bacteroidales</taxon>
        <taxon>Bacteroidaceae</taxon>
        <taxon>Bacteroides</taxon>
    </lineage>
</organism>
<proteinExistence type="predicted"/>
<name>F3ZT42_9BACE</name>
<protein>
    <recommendedName>
        <fullName evidence="3">Macro domain-containing protein</fullName>
    </recommendedName>
</protein>
<dbReference type="SUPFAM" id="SSF52949">
    <property type="entry name" value="Macro domain-like"/>
    <property type="match status" value="1"/>
</dbReference>
<dbReference type="InterPro" id="IPR043472">
    <property type="entry name" value="Macro_dom-like"/>
</dbReference>
<gene>
    <name evidence="1" type="ORF">Bcop_0788</name>
</gene>
<evidence type="ECO:0000313" key="1">
    <source>
        <dbReference type="EMBL" id="EGJ71004.1"/>
    </source>
</evidence>
<dbReference type="Proteomes" id="UP000018439">
    <property type="component" value="Chromosome"/>
</dbReference>
<dbReference type="AlphaFoldDB" id="F3ZT42"/>
<evidence type="ECO:0000313" key="2">
    <source>
        <dbReference type="Proteomes" id="UP000018439"/>
    </source>
</evidence>
<dbReference type="HOGENOM" id="CLU_146660_0_0_10"/>
<dbReference type="STRING" id="679937.Bcop_0788"/>
<evidence type="ECO:0008006" key="3">
    <source>
        <dbReference type="Google" id="ProtNLM"/>
    </source>
</evidence>
<keyword evidence="2" id="KW-1185">Reference proteome</keyword>